<sequence length="46" mass="5425">MKKRTNTKAKNTDYIGGKRGFDIRRVRKIYKNSEEFVVEELITTCS</sequence>
<dbReference type="KEGG" id="sshi:J5U23_00705"/>
<name>A0A8F5BM74_SACSH</name>
<organism evidence="1 2">
    <name type="scientific">Saccharolobus shibatae (strain ATCC 51178 / DSM 5389 / JCM 8931 / NBRC 15437 / B12)</name>
    <name type="common">Sulfolobus shibatae</name>
    <dbReference type="NCBI Taxonomy" id="523848"/>
    <lineage>
        <taxon>Archaea</taxon>
        <taxon>Thermoproteota</taxon>
        <taxon>Thermoprotei</taxon>
        <taxon>Sulfolobales</taxon>
        <taxon>Sulfolobaceae</taxon>
        <taxon>Saccharolobus</taxon>
    </lineage>
</organism>
<protein>
    <submittedName>
        <fullName evidence="1">Uncharacterized protein</fullName>
    </submittedName>
</protein>
<dbReference type="AlphaFoldDB" id="A0A8F5BM74"/>
<dbReference type="EMBL" id="CP077717">
    <property type="protein sequence ID" value="QXJ27837.1"/>
    <property type="molecule type" value="Genomic_DNA"/>
</dbReference>
<proteinExistence type="predicted"/>
<reference evidence="1" key="1">
    <citation type="journal article" date="2021" name="Environ. Microbiol.">
        <title>New insights into the diversity and evolution of the archaeal mobilome from three complete genomes of Saccharolobus shibatae.</title>
        <authorList>
            <person name="Medvedeva S."/>
            <person name="Brandt D."/>
            <person name="Cvirkaite-Krupovic V."/>
            <person name="Liu Y."/>
            <person name="Severinov K."/>
            <person name="Ishino S."/>
            <person name="Ishino Y."/>
            <person name="Prangishvili D."/>
            <person name="Kalinowski J."/>
            <person name="Krupovic M."/>
        </authorList>
    </citation>
    <scope>NUCLEOTIDE SEQUENCE</scope>
    <source>
        <strain evidence="1">B12</strain>
    </source>
</reference>
<accession>A0A8F5BM74</accession>
<evidence type="ECO:0000313" key="1">
    <source>
        <dbReference type="EMBL" id="QXJ27837.1"/>
    </source>
</evidence>
<gene>
    <name evidence="1" type="ORF">J5U23_00705</name>
</gene>
<evidence type="ECO:0000313" key="2">
    <source>
        <dbReference type="Proteomes" id="UP000694018"/>
    </source>
</evidence>
<dbReference type="Proteomes" id="UP000694018">
    <property type="component" value="Chromosome"/>
</dbReference>